<gene>
    <name evidence="1" type="ORF">SIK69_21745</name>
</gene>
<evidence type="ECO:0000313" key="2">
    <source>
        <dbReference type="Proteomes" id="UP001275664"/>
    </source>
</evidence>
<keyword evidence="2" id="KW-1185">Reference proteome</keyword>
<protein>
    <submittedName>
        <fullName evidence="1">Uncharacterized protein</fullName>
    </submittedName>
</protein>
<reference evidence="1 2" key="1">
    <citation type="submission" date="2023-11" db="EMBL/GenBank/DDBJ databases">
        <title>Scandinavium wanjuensis sp. nov., isolated from lettuce South Korea.</title>
        <authorList>
            <person name="Park J."/>
            <person name="Park S."/>
            <person name="Oh K.K."/>
            <person name="Cho G.S."/>
            <person name="Franz C.M.A.P."/>
        </authorList>
    </citation>
    <scope>NUCLEOTIDE SEQUENCE [LARGE SCALE GENOMIC DNA]</scope>
    <source>
        <strain evidence="1 2">V105_6</strain>
    </source>
</reference>
<evidence type="ECO:0000313" key="1">
    <source>
        <dbReference type="EMBL" id="MDX6042818.1"/>
    </source>
</evidence>
<dbReference type="RefSeq" id="WP_319787093.1">
    <property type="nucleotide sequence ID" value="NZ_JAWXRD010000040.1"/>
</dbReference>
<organism evidence="1 2">
    <name type="scientific">Scandinavium lactucae</name>
    <dbReference type="NCBI Taxonomy" id="3095028"/>
    <lineage>
        <taxon>Bacteria</taxon>
        <taxon>Pseudomonadati</taxon>
        <taxon>Pseudomonadota</taxon>
        <taxon>Gammaproteobacteria</taxon>
        <taxon>Enterobacterales</taxon>
        <taxon>Enterobacteriaceae</taxon>
        <taxon>Scandinavium</taxon>
    </lineage>
</organism>
<accession>A0ABU4QX35</accession>
<sequence>MMKENKNNIATVRFTDTEKKALQKIIDDGKAKTYAGAIQYLVLQHIILGK</sequence>
<dbReference type="Proteomes" id="UP001275664">
    <property type="component" value="Unassembled WGS sequence"/>
</dbReference>
<proteinExistence type="predicted"/>
<name>A0ABU4QX35_9ENTR</name>
<comment type="caution">
    <text evidence="1">The sequence shown here is derived from an EMBL/GenBank/DDBJ whole genome shotgun (WGS) entry which is preliminary data.</text>
</comment>
<dbReference type="EMBL" id="JAWXRD010000040">
    <property type="protein sequence ID" value="MDX6042818.1"/>
    <property type="molecule type" value="Genomic_DNA"/>
</dbReference>